<protein>
    <submittedName>
        <fullName evidence="1">Cystatin-B</fullName>
    </submittedName>
</protein>
<sequence>MDTVTAPNMPERWSDTKDANEEIQNLCKLVRFSFILLHHSSQPLQHNSLTYISSWMNITFYFIHVQVKSHAEEDTNEKYSVFKAVKYRKQTVAGVNYIMKVKTGGKNYIHLFVFHKLEIYGGNVMLLGVQKDKKRDQPLESF</sequence>
<accession>A0ACB7F5K4</accession>
<proteinExistence type="predicted"/>
<reference evidence="1" key="1">
    <citation type="submission" date="2020-04" db="EMBL/GenBank/DDBJ databases">
        <title>A chromosome-scale assembly and high-density genetic map of the yellow drum (Nibea albiflora) genome.</title>
        <authorList>
            <person name="Xu D."/>
            <person name="Zhang W."/>
            <person name="Chen R."/>
            <person name="Tan P."/>
            <person name="Wang L."/>
            <person name="Song H."/>
            <person name="Tian L."/>
            <person name="Zhu Q."/>
            <person name="Wang B."/>
        </authorList>
    </citation>
    <scope>NUCLEOTIDE SEQUENCE</scope>
    <source>
        <strain evidence="1">ZJHYS-2018</strain>
    </source>
</reference>
<keyword evidence="2" id="KW-1185">Reference proteome</keyword>
<evidence type="ECO:0000313" key="1">
    <source>
        <dbReference type="EMBL" id="KAG8009474.1"/>
    </source>
</evidence>
<evidence type="ECO:0000313" key="2">
    <source>
        <dbReference type="Proteomes" id="UP000805704"/>
    </source>
</evidence>
<comment type="caution">
    <text evidence="1">The sequence shown here is derived from an EMBL/GenBank/DDBJ whole genome shotgun (WGS) entry which is preliminary data.</text>
</comment>
<dbReference type="Proteomes" id="UP000805704">
    <property type="component" value="Chromosome 17"/>
</dbReference>
<dbReference type="EMBL" id="CM024805">
    <property type="protein sequence ID" value="KAG8009474.1"/>
    <property type="molecule type" value="Genomic_DNA"/>
</dbReference>
<gene>
    <name evidence="1" type="ORF">GBF38_017782</name>
</gene>
<organism evidence="1 2">
    <name type="scientific">Nibea albiflora</name>
    <name type="common">Yellow drum</name>
    <name type="synonym">Corvina albiflora</name>
    <dbReference type="NCBI Taxonomy" id="240163"/>
    <lineage>
        <taxon>Eukaryota</taxon>
        <taxon>Metazoa</taxon>
        <taxon>Chordata</taxon>
        <taxon>Craniata</taxon>
        <taxon>Vertebrata</taxon>
        <taxon>Euteleostomi</taxon>
        <taxon>Actinopterygii</taxon>
        <taxon>Neopterygii</taxon>
        <taxon>Teleostei</taxon>
        <taxon>Neoteleostei</taxon>
        <taxon>Acanthomorphata</taxon>
        <taxon>Eupercaria</taxon>
        <taxon>Sciaenidae</taxon>
        <taxon>Nibea</taxon>
    </lineage>
</organism>
<name>A0ACB7F5K4_NIBAL</name>